<evidence type="ECO:0000313" key="2">
    <source>
        <dbReference type="EMBL" id="QSI76826.1"/>
    </source>
</evidence>
<evidence type="ECO:0000313" key="3">
    <source>
        <dbReference type="Proteomes" id="UP000663570"/>
    </source>
</evidence>
<feature type="signal peptide" evidence="1">
    <location>
        <begin position="1"/>
        <end position="21"/>
    </location>
</feature>
<dbReference type="Proteomes" id="UP000663570">
    <property type="component" value="Chromosome"/>
</dbReference>
<proteinExistence type="predicted"/>
<gene>
    <name evidence="2" type="ORF">JY500_20645</name>
</gene>
<dbReference type="EMBL" id="CP071060">
    <property type="protein sequence ID" value="QSI76826.1"/>
    <property type="molecule type" value="Genomic_DNA"/>
</dbReference>
<sequence>MKYLSCLMCAAALLLSGCASSLMKPGDEKSIAALPEQRARVVFLRPSALGGAIQASVFDVTDGKPGFIGVSSVGTKVVYDTAPGKHRFMVVSEAADFLDANLTAGKTYYAIVAPRMGMWKARFSLWPVKADPKAHYSLAGTEFPGWVQQGKLVLNTPEGEQWAKANAADIQGKYNAYMKVWDAKSPEALEKRALDPEDGVSAK</sequence>
<keyword evidence="1" id="KW-0732">Signal</keyword>
<organism evidence="2 3">
    <name type="scientific">Niveibacterium microcysteis</name>
    <dbReference type="NCBI Taxonomy" id="2811415"/>
    <lineage>
        <taxon>Bacteria</taxon>
        <taxon>Pseudomonadati</taxon>
        <taxon>Pseudomonadota</taxon>
        <taxon>Betaproteobacteria</taxon>
        <taxon>Rhodocyclales</taxon>
        <taxon>Rhodocyclaceae</taxon>
        <taxon>Niveibacterium</taxon>
    </lineage>
</organism>
<keyword evidence="3" id="KW-1185">Reference proteome</keyword>
<feature type="chain" id="PRO_5046326937" description="DUF2846 domain-containing protein" evidence="1">
    <location>
        <begin position="22"/>
        <end position="203"/>
    </location>
</feature>
<protein>
    <recommendedName>
        <fullName evidence="4">DUF2846 domain-containing protein</fullName>
    </recommendedName>
</protein>
<name>A0ABX7M5U7_9RHOO</name>
<evidence type="ECO:0008006" key="4">
    <source>
        <dbReference type="Google" id="ProtNLM"/>
    </source>
</evidence>
<dbReference type="PROSITE" id="PS51257">
    <property type="entry name" value="PROKAR_LIPOPROTEIN"/>
    <property type="match status" value="1"/>
</dbReference>
<dbReference type="RefSeq" id="WP_206254430.1">
    <property type="nucleotide sequence ID" value="NZ_CP071060.1"/>
</dbReference>
<accession>A0ABX7M5U7</accession>
<reference evidence="2 3" key="1">
    <citation type="submission" date="2021-02" db="EMBL/GenBank/DDBJ databases">
        <title>Niveibacterium changnyeongensis HC41.</title>
        <authorList>
            <person name="Kang M."/>
        </authorList>
    </citation>
    <scope>NUCLEOTIDE SEQUENCE [LARGE SCALE GENOMIC DNA]</scope>
    <source>
        <strain evidence="2 3">HC41</strain>
    </source>
</reference>
<evidence type="ECO:0000256" key="1">
    <source>
        <dbReference type="SAM" id="SignalP"/>
    </source>
</evidence>